<dbReference type="InterPro" id="IPR052745">
    <property type="entry name" value="G3P_Oxidase/Oxidoreductase"/>
</dbReference>
<organism evidence="3 4">
    <name type="scientific">Breznakiella homolactica</name>
    <dbReference type="NCBI Taxonomy" id="2798577"/>
    <lineage>
        <taxon>Bacteria</taxon>
        <taxon>Pseudomonadati</taxon>
        <taxon>Spirochaetota</taxon>
        <taxon>Spirochaetia</taxon>
        <taxon>Spirochaetales</taxon>
        <taxon>Breznakiellaceae</taxon>
        <taxon>Breznakiella</taxon>
    </lineage>
</organism>
<dbReference type="EMBL" id="CP067089">
    <property type="protein sequence ID" value="QQO08961.1"/>
    <property type="molecule type" value="Genomic_DNA"/>
</dbReference>
<protein>
    <submittedName>
        <fullName evidence="3">NAD(P)/FAD-dependent oxidoreductase</fullName>
    </submittedName>
</protein>
<feature type="domain" description="BFD-like [2Fe-2S]-binding" evidence="2">
    <location>
        <begin position="398"/>
        <end position="452"/>
    </location>
</feature>
<feature type="domain" description="FAD dependent oxidoreductase" evidence="1">
    <location>
        <begin position="3"/>
        <end position="353"/>
    </location>
</feature>
<dbReference type="SUPFAM" id="SSF54373">
    <property type="entry name" value="FAD-linked reductases, C-terminal domain"/>
    <property type="match status" value="1"/>
</dbReference>
<dbReference type="Gene3D" id="3.30.9.10">
    <property type="entry name" value="D-Amino Acid Oxidase, subunit A, domain 2"/>
    <property type="match status" value="1"/>
</dbReference>
<dbReference type="Gene3D" id="3.50.50.60">
    <property type="entry name" value="FAD/NAD(P)-binding domain"/>
    <property type="match status" value="1"/>
</dbReference>
<evidence type="ECO:0000259" key="2">
    <source>
        <dbReference type="Pfam" id="PF04324"/>
    </source>
</evidence>
<dbReference type="Pfam" id="PF04324">
    <property type="entry name" value="Fer2_BFD"/>
    <property type="match status" value="1"/>
</dbReference>
<dbReference type="Pfam" id="PF01266">
    <property type="entry name" value="DAO"/>
    <property type="match status" value="1"/>
</dbReference>
<dbReference type="InterPro" id="IPR006076">
    <property type="entry name" value="FAD-dep_OxRdtase"/>
</dbReference>
<dbReference type="AlphaFoldDB" id="A0A7T8BA39"/>
<dbReference type="PANTHER" id="PTHR42720:SF1">
    <property type="entry name" value="GLYCEROL 3-PHOSPHATE OXIDASE"/>
    <property type="match status" value="1"/>
</dbReference>
<proteinExistence type="predicted"/>
<evidence type="ECO:0000259" key="1">
    <source>
        <dbReference type="Pfam" id="PF01266"/>
    </source>
</evidence>
<gene>
    <name evidence="3" type="ORF">JFL75_18825</name>
</gene>
<dbReference type="KEGG" id="bhc:JFL75_18825"/>
<dbReference type="InterPro" id="IPR036188">
    <property type="entry name" value="FAD/NAD-bd_sf"/>
</dbReference>
<dbReference type="RefSeq" id="WP_215626266.1">
    <property type="nucleotide sequence ID" value="NZ_CP067089.2"/>
</dbReference>
<evidence type="ECO:0000313" key="4">
    <source>
        <dbReference type="Proteomes" id="UP000595917"/>
    </source>
</evidence>
<name>A0A7T8BA39_9SPIR</name>
<keyword evidence="4" id="KW-1185">Reference proteome</keyword>
<accession>A0A7T8BA39</accession>
<dbReference type="Gene3D" id="1.10.10.1100">
    <property type="entry name" value="BFD-like [2Fe-2S]-binding domain"/>
    <property type="match status" value="1"/>
</dbReference>
<dbReference type="PANTHER" id="PTHR42720">
    <property type="entry name" value="GLYCEROL-3-PHOSPHATE DEHYDROGENASE"/>
    <property type="match status" value="1"/>
</dbReference>
<dbReference type="SUPFAM" id="SSF51905">
    <property type="entry name" value="FAD/NAD(P)-binding domain"/>
    <property type="match status" value="1"/>
</dbReference>
<dbReference type="InterPro" id="IPR007419">
    <property type="entry name" value="BFD-like_2Fe2S-bd_dom"/>
</dbReference>
<evidence type="ECO:0000313" key="3">
    <source>
        <dbReference type="EMBL" id="QQO08961.1"/>
    </source>
</evidence>
<dbReference type="Proteomes" id="UP000595917">
    <property type="component" value="Chromosome"/>
</dbReference>
<reference evidence="3" key="1">
    <citation type="submission" date="2021-01" db="EMBL/GenBank/DDBJ databases">
        <title>Description of Breznakiella homolactica.</title>
        <authorList>
            <person name="Song Y."/>
            <person name="Brune A."/>
        </authorList>
    </citation>
    <scope>NUCLEOTIDE SEQUENCE</scope>
    <source>
        <strain evidence="3">RmG30</strain>
    </source>
</reference>
<dbReference type="InterPro" id="IPR041854">
    <property type="entry name" value="BFD-like_2Fe2S-bd_dom_sf"/>
</dbReference>
<sequence>MYDVAIIGCGIIGAAAAYELSQYEVSVLVLERHSDVAMGTTKANSAVLHAGFDAPPGSLEAKLNLEGIRLARELCAELDVERRELPTFVLAFDEREIGELRMLYRRGIANGTDGIRIIDRDEALRLEPNLNPDLIAALYAPGSAIVNPWEYAIALAETAVRNGVSLRLNSEVTAIEKNRDSFRLTAKDHEFFSRYVVNAAGCFSDRVHRMAGGSGFSHTNFAGQYHVLDKNQGGIINSIVFPCPDEHGFKGILVAPTVHGNLIAGPDAYQVSDGSDTATTAEGLEGLIREAHRLVPGIDFSQVIRQYAGVRPNTEIPDFIIGESPFCGNFINLAGIKSPGLSAAPAIAKTLADCLKKCGLTLRPKKEFTHTRRRIRFRGLDLAEKDRLVRENPAYGNIVCRCEMVTEGEILDALRRPIVPRSINAVKRRCDAGLGRCQGGFCTSRILNIMAEEFGISPLDISLENNDSRLLCGEIGIK</sequence>
<dbReference type="CDD" id="cd19946">
    <property type="entry name" value="GlpA-like_Fer2_BFD-like"/>
    <property type="match status" value="1"/>
</dbReference>